<keyword evidence="3" id="KW-0378">Hydrolase</keyword>
<dbReference type="GO" id="GO:0016787">
    <property type="term" value="F:hydrolase activity"/>
    <property type="evidence" value="ECO:0007669"/>
    <property type="project" value="UniProtKB-KW"/>
</dbReference>
<name>A0ABT5KP23_9BURK</name>
<organism evidence="3 4">
    <name type="scientific">Roseateles koreensis</name>
    <dbReference type="NCBI Taxonomy" id="2987526"/>
    <lineage>
        <taxon>Bacteria</taxon>
        <taxon>Pseudomonadati</taxon>
        <taxon>Pseudomonadota</taxon>
        <taxon>Betaproteobacteria</taxon>
        <taxon>Burkholderiales</taxon>
        <taxon>Sphaerotilaceae</taxon>
        <taxon>Roseateles</taxon>
    </lineage>
</organism>
<keyword evidence="4" id="KW-1185">Reference proteome</keyword>
<proteinExistence type="predicted"/>
<evidence type="ECO:0000313" key="3">
    <source>
        <dbReference type="EMBL" id="MDC8784663.1"/>
    </source>
</evidence>
<dbReference type="PANTHER" id="PTHR43211">
    <property type="entry name" value="FUMARYLACETOACETATE HYDROLASE"/>
    <property type="match status" value="1"/>
</dbReference>
<dbReference type="Pfam" id="PF18288">
    <property type="entry name" value="FAA_hydro_N_2"/>
    <property type="match status" value="1"/>
</dbReference>
<dbReference type="SUPFAM" id="SSF56529">
    <property type="entry name" value="FAH"/>
    <property type="match status" value="1"/>
</dbReference>
<dbReference type="InterPro" id="IPR011234">
    <property type="entry name" value="Fumarylacetoacetase-like_C"/>
</dbReference>
<protein>
    <submittedName>
        <fullName evidence="3">Fumarylacetoacetate hydrolase family protein</fullName>
    </submittedName>
</protein>
<accession>A0ABT5KP23</accession>
<comment type="caution">
    <text evidence="3">The sequence shown here is derived from an EMBL/GenBank/DDBJ whole genome shotgun (WGS) entry which is preliminary data.</text>
</comment>
<gene>
    <name evidence="3" type="ORF">PRZ01_05615</name>
</gene>
<reference evidence="3 4" key="1">
    <citation type="submission" date="2022-10" db="EMBL/GenBank/DDBJ databases">
        <title>paucibacter sp. hw8 Genome sequencing.</title>
        <authorList>
            <person name="Park S."/>
        </authorList>
    </citation>
    <scope>NUCLEOTIDE SEQUENCE [LARGE SCALE GENOMIC DNA]</scope>
    <source>
        <strain evidence="4">hw8</strain>
    </source>
</reference>
<dbReference type="InterPro" id="IPR041072">
    <property type="entry name" value="FAA_hydro_N"/>
</dbReference>
<evidence type="ECO:0000313" key="4">
    <source>
        <dbReference type="Proteomes" id="UP001219862"/>
    </source>
</evidence>
<feature type="domain" description="Fumarylacetoacetase-like C-terminal" evidence="1">
    <location>
        <begin position="85"/>
        <end position="322"/>
    </location>
</feature>
<feature type="domain" description="Fumarylacetoacetase N-terminal" evidence="2">
    <location>
        <begin position="1"/>
        <end position="78"/>
    </location>
</feature>
<dbReference type="Pfam" id="PF01557">
    <property type="entry name" value="FAA_hydrolase"/>
    <property type="match status" value="1"/>
</dbReference>
<sequence length="329" mass="35479">MKLSTLPNGTPDGSLVVLSSDGSRCAPATAIAATLQSALERWTDVEADLRELVHALDRDGAPGAQAFNPMRALAPLPRAWQWLDASAFQSHGDLMQVVFKLDKVSHDRPLMYQGMSDRFIPPTADVALPSSEDCIDFEGEFGVITDGVPMGADAAEAARHIRLVVMINDWSLRRIAPIEMKSGFGWIQAKPASSMAPIAVTPDELGTSWHASRVHMRLQVDWNAHRFGAAHGGTMGFGFDQLVAHAAYSRALVAGTVIGSGTVSNPDYRVVGSSCIAERRAIEMLDEGQPRTPYMAFGDRVRMQAVLEDGTPGPFGVIDQTVVANERKA</sequence>
<dbReference type="InterPro" id="IPR036663">
    <property type="entry name" value="Fumarylacetoacetase_C_sf"/>
</dbReference>
<evidence type="ECO:0000259" key="2">
    <source>
        <dbReference type="Pfam" id="PF18288"/>
    </source>
</evidence>
<dbReference type="RefSeq" id="WP_273595783.1">
    <property type="nucleotide sequence ID" value="NZ_JAQQXS010000004.1"/>
</dbReference>
<dbReference type="EMBL" id="JAQQXS010000004">
    <property type="protein sequence ID" value="MDC8784663.1"/>
    <property type="molecule type" value="Genomic_DNA"/>
</dbReference>
<dbReference type="Gene3D" id="3.90.850.10">
    <property type="entry name" value="Fumarylacetoacetase-like, C-terminal domain"/>
    <property type="match status" value="1"/>
</dbReference>
<dbReference type="Proteomes" id="UP001219862">
    <property type="component" value="Unassembled WGS sequence"/>
</dbReference>
<evidence type="ECO:0000259" key="1">
    <source>
        <dbReference type="Pfam" id="PF01557"/>
    </source>
</evidence>
<dbReference type="PANTHER" id="PTHR43211:SF1">
    <property type="entry name" value="BLL6422 PROTEIN"/>
    <property type="match status" value="1"/>
</dbReference>